<feature type="compositionally biased region" description="Low complexity" evidence="4">
    <location>
        <begin position="725"/>
        <end position="746"/>
    </location>
</feature>
<feature type="region of interest" description="Disordered" evidence="4">
    <location>
        <begin position="725"/>
        <end position="755"/>
    </location>
</feature>
<accession>A0A1I7HBI3</accession>
<comment type="similarity">
    <text evidence="2">Belongs to the transpeptidase family.</text>
</comment>
<evidence type="ECO:0000256" key="5">
    <source>
        <dbReference type="SAM" id="Phobius"/>
    </source>
</evidence>
<dbReference type="Pfam" id="PF00905">
    <property type="entry name" value="Transpeptidase"/>
    <property type="match status" value="1"/>
</dbReference>
<dbReference type="InterPro" id="IPR005311">
    <property type="entry name" value="PBP_dimer"/>
</dbReference>
<dbReference type="GO" id="GO:0005886">
    <property type="term" value="C:plasma membrane"/>
    <property type="evidence" value="ECO:0007669"/>
    <property type="project" value="TreeGrafter"/>
</dbReference>
<dbReference type="Gene3D" id="3.30.10.20">
    <property type="match status" value="1"/>
</dbReference>
<dbReference type="Gene3D" id="3.40.710.10">
    <property type="entry name" value="DD-peptidase/beta-lactamase superfamily"/>
    <property type="match status" value="1"/>
</dbReference>
<evidence type="ECO:0000256" key="4">
    <source>
        <dbReference type="SAM" id="MobiDB-lite"/>
    </source>
</evidence>
<dbReference type="SUPFAM" id="SSF54184">
    <property type="entry name" value="Penicillin-binding protein 2x (pbp-2x), c-terminal domain"/>
    <property type="match status" value="2"/>
</dbReference>
<dbReference type="EMBL" id="FPBV01000004">
    <property type="protein sequence ID" value="SFU57856.1"/>
    <property type="molecule type" value="Genomic_DNA"/>
</dbReference>
<evidence type="ECO:0000256" key="3">
    <source>
        <dbReference type="ARBA" id="ARBA00023136"/>
    </source>
</evidence>
<organism evidence="7 8">
    <name type="scientific">Alicyclobacillus macrosporangiidus</name>
    <dbReference type="NCBI Taxonomy" id="392015"/>
    <lineage>
        <taxon>Bacteria</taxon>
        <taxon>Bacillati</taxon>
        <taxon>Bacillota</taxon>
        <taxon>Bacilli</taxon>
        <taxon>Bacillales</taxon>
        <taxon>Alicyclobacillaceae</taxon>
        <taxon>Alicyclobacillus</taxon>
    </lineage>
</organism>
<feature type="domain" description="PASTA" evidence="6">
    <location>
        <begin position="595"/>
        <end position="655"/>
    </location>
</feature>
<dbReference type="AlphaFoldDB" id="A0A1I7HBI3"/>
<dbReference type="OrthoDB" id="2378949at2"/>
<feature type="transmembrane region" description="Helical" evidence="5">
    <location>
        <begin position="21"/>
        <end position="41"/>
    </location>
</feature>
<dbReference type="GO" id="GO:0071555">
    <property type="term" value="P:cell wall organization"/>
    <property type="evidence" value="ECO:0007669"/>
    <property type="project" value="TreeGrafter"/>
</dbReference>
<dbReference type="PANTHER" id="PTHR30627">
    <property type="entry name" value="PEPTIDOGLYCAN D,D-TRANSPEPTIDASE"/>
    <property type="match status" value="1"/>
</dbReference>
<sequence>MRNTQGEPRPPRGSRRHRRRVIWMQALSVLAVGGVAVRILYVQGAFGPKLLSQAAEVQYVTQPVMAQRGELLDRNGHRLAYDVPAYLLDIRTGAFSDLSQLAGQLAPILGKPADQVLGVLQRSSHWVRWPEPVMEPAKDQILKAIGSAHQQDVTFTPTQERFYPYGDFASNALGYVNREGVGTAGLEAEYNSVLSGHDGEMTYARDNWGFPLQTTVQVTKPPVPGQNIELTIDQTIQGFVESKMNELVDKYHPEHAAIVVTDPNTGEILGMASRPSYDPNHYATADPKALSDNWAVNDAFEPGSTFKAITLTAGLATKAITLDQTVKSGYITVAGHRIGDWKPGGWGTITFRQALEYSSNVGFATVALKLGWDNLLHYMQAFGFLNKTGVDLPAEASSIIFPPSSRHQVQLATSGFGQGIAVTPMQQIAAYGAIANGGKLLQPHLAKAIIDPATGKVVKQIQPTVLNPQVAPPDVIKQVSDTLVLDITQGIDDTGKIPGYDVAGKTGTANVADPQTGKYYSDRLIVSFIGYAPASHPRFEVFVTLYWPKTALDNTWGSTIATPAARDLLQECLQYAHVPPDHPEQVQAAPGPAQTVHYVQTPNLSGQSRGAAEKALAQAGLKGQFFGSGQTVVGQWPQAGIEVAQGDTVYVNLGGGPGGSSLMPDLTGTSMREAGNILAALGAQLVPKGSGFAVNQSIPPGRPVPPGAQVTVTFQPPADPVSAAATAAANGAAANGTSQAGAAGNATSGGTGNGT</sequence>
<dbReference type="PROSITE" id="PS51178">
    <property type="entry name" value="PASTA"/>
    <property type="match status" value="2"/>
</dbReference>
<evidence type="ECO:0000313" key="8">
    <source>
        <dbReference type="Proteomes" id="UP000183508"/>
    </source>
</evidence>
<keyword evidence="8" id="KW-1185">Reference proteome</keyword>
<reference evidence="8" key="1">
    <citation type="submission" date="2016-10" db="EMBL/GenBank/DDBJ databases">
        <authorList>
            <person name="Varghese N."/>
        </authorList>
    </citation>
    <scope>NUCLEOTIDE SEQUENCE [LARGE SCALE GENOMIC DNA]</scope>
    <source>
        <strain evidence="8">DSM 17980</strain>
    </source>
</reference>
<dbReference type="InterPro" id="IPR001460">
    <property type="entry name" value="PCN-bd_Tpept"/>
</dbReference>
<comment type="subcellular location">
    <subcellularLocation>
        <location evidence="1">Membrane</location>
    </subcellularLocation>
</comment>
<gene>
    <name evidence="7" type="ORF">SAMN05421543_10486</name>
</gene>
<dbReference type="Pfam" id="PF03717">
    <property type="entry name" value="PBP_dimer"/>
    <property type="match status" value="1"/>
</dbReference>
<dbReference type="InterPro" id="IPR036138">
    <property type="entry name" value="PBP_dimer_sf"/>
</dbReference>
<feature type="domain" description="PASTA" evidence="6">
    <location>
        <begin position="659"/>
        <end position="716"/>
    </location>
</feature>
<dbReference type="InterPro" id="IPR005543">
    <property type="entry name" value="PASTA_dom"/>
</dbReference>
<keyword evidence="5" id="KW-0812">Transmembrane</keyword>
<dbReference type="SMART" id="SM00740">
    <property type="entry name" value="PASTA"/>
    <property type="match status" value="2"/>
</dbReference>
<evidence type="ECO:0000256" key="2">
    <source>
        <dbReference type="ARBA" id="ARBA00007171"/>
    </source>
</evidence>
<name>A0A1I7HBI3_9BACL</name>
<dbReference type="SUPFAM" id="SSF56601">
    <property type="entry name" value="beta-lactamase/transpeptidase-like"/>
    <property type="match status" value="1"/>
</dbReference>
<keyword evidence="3 5" id="KW-0472">Membrane</keyword>
<dbReference type="CDD" id="cd06575">
    <property type="entry name" value="PASTA_Pbp2x-like_2"/>
    <property type="match status" value="1"/>
</dbReference>
<dbReference type="RefSeq" id="WP_074950244.1">
    <property type="nucleotide sequence ID" value="NZ_FPBV01000004.1"/>
</dbReference>
<protein>
    <submittedName>
        <fullName evidence="7">Stage V sporulation protein D (Sporulation-specific penicillin-binding protein)/penicillin-binding protein 2B</fullName>
    </submittedName>
</protein>
<evidence type="ECO:0000259" key="6">
    <source>
        <dbReference type="PROSITE" id="PS51178"/>
    </source>
</evidence>
<dbReference type="SUPFAM" id="SSF56519">
    <property type="entry name" value="Penicillin binding protein dimerisation domain"/>
    <property type="match status" value="1"/>
</dbReference>
<evidence type="ECO:0000256" key="1">
    <source>
        <dbReference type="ARBA" id="ARBA00004370"/>
    </source>
</evidence>
<dbReference type="InterPro" id="IPR050515">
    <property type="entry name" value="Beta-lactam/transpept"/>
</dbReference>
<dbReference type="Gene3D" id="3.90.1310.10">
    <property type="entry name" value="Penicillin-binding protein 2a (Domain 2)"/>
    <property type="match status" value="1"/>
</dbReference>
<dbReference type="InterPro" id="IPR012338">
    <property type="entry name" value="Beta-lactam/transpept-like"/>
</dbReference>
<dbReference type="GO" id="GO:0008658">
    <property type="term" value="F:penicillin binding"/>
    <property type="evidence" value="ECO:0007669"/>
    <property type="project" value="InterPro"/>
</dbReference>
<proteinExistence type="inferred from homology"/>
<keyword evidence="5" id="KW-1133">Transmembrane helix</keyword>
<dbReference type="STRING" id="392015.SAMN05421543_10486"/>
<dbReference type="Proteomes" id="UP000183508">
    <property type="component" value="Unassembled WGS sequence"/>
</dbReference>
<dbReference type="eggNOG" id="COG0768">
    <property type="taxonomic scope" value="Bacteria"/>
</dbReference>
<dbReference type="PANTHER" id="PTHR30627:SF1">
    <property type="entry name" value="PEPTIDOGLYCAN D,D-TRANSPEPTIDASE FTSI"/>
    <property type="match status" value="1"/>
</dbReference>
<dbReference type="Pfam" id="PF03793">
    <property type="entry name" value="PASTA"/>
    <property type="match status" value="2"/>
</dbReference>
<evidence type="ECO:0000313" key="7">
    <source>
        <dbReference type="EMBL" id="SFU57856.1"/>
    </source>
</evidence>